<keyword evidence="4 15" id="KW-0436">Ligase</keyword>
<dbReference type="InterPro" id="IPR011127">
    <property type="entry name" value="Dala_Dala_lig_N"/>
</dbReference>
<gene>
    <name evidence="15" type="ORF">MVEN_00980000</name>
</gene>
<reference evidence="15" key="1">
    <citation type="submission" date="2020-05" db="EMBL/GenBank/DDBJ databases">
        <title>Mycena genomes resolve the evolution of fungal bioluminescence.</title>
        <authorList>
            <person name="Tsai I.J."/>
        </authorList>
    </citation>
    <scope>NUCLEOTIDE SEQUENCE</scope>
    <source>
        <strain evidence="15">CCC161011</strain>
    </source>
</reference>
<dbReference type="EMBL" id="JACAZI010000007">
    <property type="protein sequence ID" value="KAF7356469.1"/>
    <property type="molecule type" value="Genomic_DNA"/>
</dbReference>
<dbReference type="SUPFAM" id="SSF52440">
    <property type="entry name" value="PreATP-grasp domain"/>
    <property type="match status" value="1"/>
</dbReference>
<evidence type="ECO:0000256" key="4">
    <source>
        <dbReference type="ARBA" id="ARBA00022598"/>
    </source>
</evidence>
<comment type="similarity">
    <text evidence="3">Belongs to the D-alanine--D-alanine ligase family.</text>
</comment>
<dbReference type="NCBIfam" id="NF002528">
    <property type="entry name" value="PRK01966.1-4"/>
    <property type="match status" value="1"/>
</dbReference>
<evidence type="ECO:0000256" key="13">
    <source>
        <dbReference type="PROSITE-ProRule" id="PRU00409"/>
    </source>
</evidence>
<dbReference type="GO" id="GO:0005829">
    <property type="term" value="C:cytosol"/>
    <property type="evidence" value="ECO:0007669"/>
    <property type="project" value="TreeGrafter"/>
</dbReference>
<dbReference type="NCBIfam" id="NF002378">
    <property type="entry name" value="PRK01372.1"/>
    <property type="match status" value="1"/>
</dbReference>
<dbReference type="AlphaFoldDB" id="A0A8H7CZL2"/>
<dbReference type="GO" id="GO:0005524">
    <property type="term" value="F:ATP binding"/>
    <property type="evidence" value="ECO:0007669"/>
    <property type="project" value="UniProtKB-UniRule"/>
</dbReference>
<dbReference type="Gene3D" id="3.30.470.20">
    <property type="entry name" value="ATP-grasp fold, B domain"/>
    <property type="match status" value="1"/>
</dbReference>
<evidence type="ECO:0000256" key="6">
    <source>
        <dbReference type="ARBA" id="ARBA00022741"/>
    </source>
</evidence>
<evidence type="ECO:0000256" key="7">
    <source>
        <dbReference type="ARBA" id="ARBA00022840"/>
    </source>
</evidence>
<evidence type="ECO:0000313" key="15">
    <source>
        <dbReference type="EMBL" id="KAF7356469.1"/>
    </source>
</evidence>
<dbReference type="Proteomes" id="UP000620124">
    <property type="component" value="Unassembled WGS sequence"/>
</dbReference>
<organism evidence="15 16">
    <name type="scientific">Mycena venus</name>
    <dbReference type="NCBI Taxonomy" id="2733690"/>
    <lineage>
        <taxon>Eukaryota</taxon>
        <taxon>Fungi</taxon>
        <taxon>Dikarya</taxon>
        <taxon>Basidiomycota</taxon>
        <taxon>Agaricomycotina</taxon>
        <taxon>Agaricomycetes</taxon>
        <taxon>Agaricomycetidae</taxon>
        <taxon>Agaricales</taxon>
        <taxon>Marasmiineae</taxon>
        <taxon>Mycenaceae</taxon>
        <taxon>Mycena</taxon>
    </lineage>
</organism>
<keyword evidence="10" id="KW-0573">Peptidoglycan synthesis</keyword>
<proteinExistence type="inferred from homology"/>
<dbReference type="PANTHER" id="PTHR23132">
    <property type="entry name" value="D-ALANINE--D-ALANINE LIGASE"/>
    <property type="match status" value="1"/>
</dbReference>
<evidence type="ECO:0000256" key="8">
    <source>
        <dbReference type="ARBA" id="ARBA00022842"/>
    </source>
</evidence>
<dbReference type="InterPro" id="IPR011095">
    <property type="entry name" value="Dala_Dala_lig_C"/>
</dbReference>
<keyword evidence="5" id="KW-0479">Metal-binding</keyword>
<dbReference type="GO" id="GO:0008360">
    <property type="term" value="P:regulation of cell shape"/>
    <property type="evidence" value="ECO:0007669"/>
    <property type="project" value="UniProtKB-KW"/>
</dbReference>
<keyword evidence="6 13" id="KW-0547">Nucleotide-binding</keyword>
<evidence type="ECO:0000256" key="5">
    <source>
        <dbReference type="ARBA" id="ARBA00022723"/>
    </source>
</evidence>
<keyword evidence="9" id="KW-0133">Cell shape</keyword>
<dbReference type="PROSITE" id="PS00843">
    <property type="entry name" value="DALA_DALA_LIGASE_1"/>
    <property type="match status" value="1"/>
</dbReference>
<dbReference type="SUPFAM" id="SSF56059">
    <property type="entry name" value="Glutathione synthetase ATP-binding domain-like"/>
    <property type="match status" value="1"/>
</dbReference>
<dbReference type="InterPro" id="IPR013815">
    <property type="entry name" value="ATP_grasp_subdomain_1"/>
</dbReference>
<evidence type="ECO:0000256" key="2">
    <source>
        <dbReference type="ARBA" id="ARBA00001946"/>
    </source>
</evidence>
<keyword evidence="11" id="KW-0464">Manganese</keyword>
<comment type="caution">
    <text evidence="15">The sequence shown here is derived from an EMBL/GenBank/DDBJ whole genome shotgun (WGS) entry which is preliminary data.</text>
</comment>
<dbReference type="PROSITE" id="PS00844">
    <property type="entry name" value="DALA_DALA_LIGASE_2"/>
    <property type="match status" value="1"/>
</dbReference>
<dbReference type="GO" id="GO:0008716">
    <property type="term" value="F:D-alanine-D-alanine ligase activity"/>
    <property type="evidence" value="ECO:0007669"/>
    <property type="project" value="InterPro"/>
</dbReference>
<accession>A0A8H7CZL2</accession>
<dbReference type="GO" id="GO:0071555">
    <property type="term" value="P:cell wall organization"/>
    <property type="evidence" value="ECO:0007669"/>
    <property type="project" value="UniProtKB-KW"/>
</dbReference>
<keyword evidence="8" id="KW-0460">Magnesium</keyword>
<dbReference type="GO" id="GO:0046872">
    <property type="term" value="F:metal ion binding"/>
    <property type="evidence" value="ECO:0007669"/>
    <property type="project" value="UniProtKB-KW"/>
</dbReference>
<keyword evidence="16" id="KW-1185">Reference proteome</keyword>
<dbReference type="PANTHER" id="PTHR23132:SF25">
    <property type="entry name" value="D-ALANINE--D-ALANINE LIGASE A"/>
    <property type="match status" value="1"/>
</dbReference>
<dbReference type="OrthoDB" id="2013972at2759"/>
<name>A0A8H7CZL2_9AGAR</name>
<dbReference type="Gene3D" id="3.40.50.20">
    <property type="match status" value="1"/>
</dbReference>
<dbReference type="Gene3D" id="3.30.1490.20">
    <property type="entry name" value="ATP-grasp fold, A domain"/>
    <property type="match status" value="1"/>
</dbReference>
<dbReference type="PIRSF" id="PIRSF039102">
    <property type="entry name" value="Ddl/VanB"/>
    <property type="match status" value="1"/>
</dbReference>
<dbReference type="Pfam" id="PF01820">
    <property type="entry name" value="Dala_Dala_lig_N"/>
    <property type="match status" value="1"/>
</dbReference>
<evidence type="ECO:0000256" key="9">
    <source>
        <dbReference type="ARBA" id="ARBA00022960"/>
    </source>
</evidence>
<dbReference type="InterPro" id="IPR005905">
    <property type="entry name" value="D_ala_D_ala"/>
</dbReference>
<dbReference type="HAMAP" id="MF_00047">
    <property type="entry name" value="Dala_Dala_lig"/>
    <property type="match status" value="1"/>
</dbReference>
<protein>
    <submittedName>
        <fullName evidence="15">D-alanine--D-alanine ligase</fullName>
    </submittedName>
</protein>
<evidence type="ECO:0000259" key="14">
    <source>
        <dbReference type="PROSITE" id="PS50975"/>
    </source>
</evidence>
<keyword evidence="7 13" id="KW-0067">ATP-binding</keyword>
<dbReference type="Pfam" id="PF07478">
    <property type="entry name" value="Dala_Dala_lig_C"/>
    <property type="match status" value="1"/>
</dbReference>
<comment type="cofactor">
    <cofactor evidence="1">
        <name>Mn(2+)</name>
        <dbReference type="ChEBI" id="CHEBI:29035"/>
    </cofactor>
</comment>
<dbReference type="PROSITE" id="PS50975">
    <property type="entry name" value="ATP_GRASP"/>
    <property type="match status" value="1"/>
</dbReference>
<keyword evidence="12" id="KW-0961">Cell wall biogenesis/degradation</keyword>
<dbReference type="InterPro" id="IPR000291">
    <property type="entry name" value="D-Ala_lig_Van_CS"/>
</dbReference>
<evidence type="ECO:0000256" key="11">
    <source>
        <dbReference type="ARBA" id="ARBA00023211"/>
    </source>
</evidence>
<dbReference type="NCBIfam" id="TIGR01205">
    <property type="entry name" value="D_ala_D_alaTIGR"/>
    <property type="match status" value="1"/>
</dbReference>
<comment type="cofactor">
    <cofactor evidence="2">
        <name>Mg(2+)</name>
        <dbReference type="ChEBI" id="CHEBI:18420"/>
    </cofactor>
</comment>
<dbReference type="InterPro" id="IPR011761">
    <property type="entry name" value="ATP-grasp"/>
</dbReference>
<dbReference type="InterPro" id="IPR016185">
    <property type="entry name" value="PreATP-grasp_dom_sf"/>
</dbReference>
<dbReference type="FunFam" id="3.30.470.20:FF:000008">
    <property type="entry name" value="D-alanine--D-alanine ligase"/>
    <property type="match status" value="1"/>
</dbReference>
<evidence type="ECO:0000256" key="1">
    <source>
        <dbReference type="ARBA" id="ARBA00001936"/>
    </source>
</evidence>
<evidence type="ECO:0000256" key="12">
    <source>
        <dbReference type="ARBA" id="ARBA00023316"/>
    </source>
</evidence>
<evidence type="ECO:0000256" key="3">
    <source>
        <dbReference type="ARBA" id="ARBA00010871"/>
    </source>
</evidence>
<evidence type="ECO:0000313" key="16">
    <source>
        <dbReference type="Proteomes" id="UP000620124"/>
    </source>
</evidence>
<feature type="domain" description="ATP-grasp" evidence="14">
    <location>
        <begin position="134"/>
        <end position="340"/>
    </location>
</feature>
<evidence type="ECO:0000256" key="10">
    <source>
        <dbReference type="ARBA" id="ARBA00022984"/>
    </source>
</evidence>
<sequence>MGNTAAMKPTRLLILAGGRSDEHEISIISARSVLEAATTVPNLDATGLVVTREGRWLSPQESQKALAEGSARHGGEPALHSAHVVTEYDVVFPLMHGPFGEDGTVQGMLELAGVPYVGCGVLASALCMDKTMTKEVLRANNIPQVRHFAFTRQAYANDPAHIINEAKRLRAPWFVKPANLGSSVGVSRATDDVQLKVAIEEALRYDRRALVEEEVLDVRELEVAILGNDAPKVSPVGEITHNGDFYDYPTKYTDGRSQRHIPTDAPHAVCEKIQELALRAYQILDCAGFARVDFFYAAETGQIFLNELNTIPGFTPFSMYPKLWESGGISYGELIQQLIDLALERHQSRR</sequence>